<evidence type="ECO:0000313" key="2">
    <source>
        <dbReference type="Proteomes" id="UP001054945"/>
    </source>
</evidence>
<gene>
    <name evidence="1" type="ORF">CEXT_129891</name>
</gene>
<reference evidence="1 2" key="1">
    <citation type="submission" date="2021-06" db="EMBL/GenBank/DDBJ databases">
        <title>Caerostris extrusa draft genome.</title>
        <authorList>
            <person name="Kono N."/>
            <person name="Arakawa K."/>
        </authorList>
    </citation>
    <scope>NUCLEOTIDE SEQUENCE [LARGE SCALE GENOMIC DNA]</scope>
</reference>
<organism evidence="1 2">
    <name type="scientific">Caerostris extrusa</name>
    <name type="common">Bark spider</name>
    <name type="synonym">Caerostris bankana</name>
    <dbReference type="NCBI Taxonomy" id="172846"/>
    <lineage>
        <taxon>Eukaryota</taxon>
        <taxon>Metazoa</taxon>
        <taxon>Ecdysozoa</taxon>
        <taxon>Arthropoda</taxon>
        <taxon>Chelicerata</taxon>
        <taxon>Arachnida</taxon>
        <taxon>Araneae</taxon>
        <taxon>Araneomorphae</taxon>
        <taxon>Entelegynae</taxon>
        <taxon>Araneoidea</taxon>
        <taxon>Araneidae</taxon>
        <taxon>Caerostris</taxon>
    </lineage>
</organism>
<sequence length="93" mass="10649">MMDDERCGHNVSVGRGVRGGTRKDFSRNSFLESVNSFQEFALFDNTSFVTFVPDSKTYAPDAGKTRRRMVRKPAKHDSLYNNRHLLQPLRVAL</sequence>
<keyword evidence="2" id="KW-1185">Reference proteome</keyword>
<dbReference type="AlphaFoldDB" id="A0AAV4NZF2"/>
<protein>
    <submittedName>
        <fullName evidence="1">Uncharacterized protein</fullName>
    </submittedName>
</protein>
<dbReference type="EMBL" id="BPLR01003912">
    <property type="protein sequence ID" value="GIX90121.1"/>
    <property type="molecule type" value="Genomic_DNA"/>
</dbReference>
<name>A0AAV4NZF2_CAEEX</name>
<comment type="caution">
    <text evidence="1">The sequence shown here is derived from an EMBL/GenBank/DDBJ whole genome shotgun (WGS) entry which is preliminary data.</text>
</comment>
<evidence type="ECO:0000313" key="1">
    <source>
        <dbReference type="EMBL" id="GIX90121.1"/>
    </source>
</evidence>
<dbReference type="Proteomes" id="UP001054945">
    <property type="component" value="Unassembled WGS sequence"/>
</dbReference>
<accession>A0AAV4NZF2</accession>
<proteinExistence type="predicted"/>